<sequence>MTERAAGGRSHGPSEREEAGSEKARVGTPEEEEQEQRGPNKEVWGTTENPEEIRKTDGLPHNRRGKNPDPPGEKGID</sequence>
<proteinExistence type="predicted"/>
<comment type="caution">
    <text evidence="2">The sequence shown here is derived from an EMBL/GenBank/DDBJ whole genome shotgun (WGS) entry which is preliminary data.</text>
</comment>
<keyword evidence="3" id="KW-1185">Reference proteome</keyword>
<evidence type="ECO:0000313" key="3">
    <source>
        <dbReference type="Proteomes" id="UP001066276"/>
    </source>
</evidence>
<protein>
    <submittedName>
        <fullName evidence="2">Uncharacterized protein</fullName>
    </submittedName>
</protein>
<accession>A0AAV7RPL3</accession>
<dbReference type="Proteomes" id="UP001066276">
    <property type="component" value="Chromosome 5"/>
</dbReference>
<dbReference type="AlphaFoldDB" id="A0AAV7RPL3"/>
<feature type="compositionally biased region" description="Basic and acidic residues" evidence="1">
    <location>
        <begin position="51"/>
        <end position="60"/>
    </location>
</feature>
<feature type="region of interest" description="Disordered" evidence="1">
    <location>
        <begin position="1"/>
        <end position="77"/>
    </location>
</feature>
<evidence type="ECO:0000313" key="2">
    <source>
        <dbReference type="EMBL" id="KAJ1153497.1"/>
    </source>
</evidence>
<gene>
    <name evidence="2" type="ORF">NDU88_006256</name>
</gene>
<evidence type="ECO:0000256" key="1">
    <source>
        <dbReference type="SAM" id="MobiDB-lite"/>
    </source>
</evidence>
<organism evidence="2 3">
    <name type="scientific">Pleurodeles waltl</name>
    <name type="common">Iberian ribbed newt</name>
    <dbReference type="NCBI Taxonomy" id="8319"/>
    <lineage>
        <taxon>Eukaryota</taxon>
        <taxon>Metazoa</taxon>
        <taxon>Chordata</taxon>
        <taxon>Craniata</taxon>
        <taxon>Vertebrata</taxon>
        <taxon>Euteleostomi</taxon>
        <taxon>Amphibia</taxon>
        <taxon>Batrachia</taxon>
        <taxon>Caudata</taxon>
        <taxon>Salamandroidea</taxon>
        <taxon>Salamandridae</taxon>
        <taxon>Pleurodelinae</taxon>
        <taxon>Pleurodeles</taxon>
    </lineage>
</organism>
<feature type="compositionally biased region" description="Basic and acidic residues" evidence="1">
    <location>
        <begin position="12"/>
        <end position="25"/>
    </location>
</feature>
<reference evidence="2" key="1">
    <citation type="journal article" date="2022" name="bioRxiv">
        <title>Sequencing and chromosome-scale assembly of the giantPleurodeles waltlgenome.</title>
        <authorList>
            <person name="Brown T."/>
            <person name="Elewa A."/>
            <person name="Iarovenko S."/>
            <person name="Subramanian E."/>
            <person name="Araus A.J."/>
            <person name="Petzold A."/>
            <person name="Susuki M."/>
            <person name="Suzuki K.-i.T."/>
            <person name="Hayashi T."/>
            <person name="Toyoda A."/>
            <person name="Oliveira C."/>
            <person name="Osipova E."/>
            <person name="Leigh N.D."/>
            <person name="Simon A."/>
            <person name="Yun M.H."/>
        </authorList>
    </citation>
    <scope>NUCLEOTIDE SEQUENCE</scope>
    <source>
        <strain evidence="2">20211129_DDA</strain>
        <tissue evidence="2">Liver</tissue>
    </source>
</reference>
<dbReference type="EMBL" id="JANPWB010000009">
    <property type="protein sequence ID" value="KAJ1153497.1"/>
    <property type="molecule type" value="Genomic_DNA"/>
</dbReference>
<name>A0AAV7RPL3_PLEWA</name>